<dbReference type="InterPro" id="IPR014710">
    <property type="entry name" value="RmlC-like_jellyroll"/>
</dbReference>
<dbReference type="EMBL" id="JAHQCW010000009">
    <property type="protein sequence ID" value="MBU9736428.1"/>
    <property type="molecule type" value="Genomic_DNA"/>
</dbReference>
<dbReference type="InterPro" id="IPR000595">
    <property type="entry name" value="cNMP-bd_dom"/>
</dbReference>
<keyword evidence="6" id="KW-1185">Reference proteome</keyword>
<evidence type="ECO:0000256" key="2">
    <source>
        <dbReference type="ARBA" id="ARBA00023125"/>
    </source>
</evidence>
<reference evidence="5" key="1">
    <citation type="submission" date="2021-06" db="EMBL/GenBank/DDBJ databases">
        <title>Description of novel taxa of the family Lachnospiraceae.</title>
        <authorList>
            <person name="Chaplin A.V."/>
            <person name="Sokolova S.R."/>
            <person name="Pikina A.P."/>
            <person name="Korzhanova M."/>
            <person name="Belova V."/>
            <person name="Korostin D."/>
            <person name="Efimov B.A."/>
        </authorList>
    </citation>
    <scope>NUCLEOTIDE SEQUENCE</scope>
    <source>
        <strain evidence="5">ASD5720</strain>
    </source>
</reference>
<feature type="domain" description="HTH crp-type" evidence="4">
    <location>
        <begin position="143"/>
        <end position="212"/>
    </location>
</feature>
<evidence type="ECO:0000256" key="1">
    <source>
        <dbReference type="ARBA" id="ARBA00023015"/>
    </source>
</evidence>
<dbReference type="Pfam" id="PF00027">
    <property type="entry name" value="cNMP_binding"/>
    <property type="match status" value="1"/>
</dbReference>
<dbReference type="InterPro" id="IPR036390">
    <property type="entry name" value="WH_DNA-bd_sf"/>
</dbReference>
<dbReference type="Proteomes" id="UP000712157">
    <property type="component" value="Unassembled WGS sequence"/>
</dbReference>
<dbReference type="RefSeq" id="WP_238721285.1">
    <property type="nucleotide sequence ID" value="NZ_JAHQCW010000009.1"/>
</dbReference>
<dbReference type="Pfam" id="PF13545">
    <property type="entry name" value="HTH_Crp_2"/>
    <property type="match status" value="1"/>
</dbReference>
<dbReference type="SUPFAM" id="SSF46785">
    <property type="entry name" value="Winged helix' DNA-binding domain"/>
    <property type="match status" value="1"/>
</dbReference>
<comment type="caution">
    <text evidence="5">The sequence shown here is derived from an EMBL/GenBank/DDBJ whole genome shotgun (WGS) entry which is preliminary data.</text>
</comment>
<evidence type="ECO:0000259" key="4">
    <source>
        <dbReference type="PROSITE" id="PS51063"/>
    </source>
</evidence>
<evidence type="ECO:0000256" key="3">
    <source>
        <dbReference type="ARBA" id="ARBA00023163"/>
    </source>
</evidence>
<proteinExistence type="predicted"/>
<dbReference type="GO" id="GO:0003677">
    <property type="term" value="F:DNA binding"/>
    <property type="evidence" value="ECO:0007669"/>
    <property type="project" value="UniProtKB-KW"/>
</dbReference>
<name>A0A949NGF8_9FIRM</name>
<dbReference type="GO" id="GO:0006355">
    <property type="term" value="P:regulation of DNA-templated transcription"/>
    <property type="evidence" value="ECO:0007669"/>
    <property type="project" value="InterPro"/>
</dbReference>
<dbReference type="InterPro" id="IPR018490">
    <property type="entry name" value="cNMP-bd_dom_sf"/>
</dbReference>
<accession>A0A949NGF8</accession>
<dbReference type="AlphaFoldDB" id="A0A949NGF8"/>
<keyword evidence="1" id="KW-0805">Transcription regulation</keyword>
<protein>
    <submittedName>
        <fullName evidence="5">Crp/Fnr family transcriptional regulator</fullName>
    </submittedName>
</protein>
<dbReference type="Gene3D" id="2.60.120.10">
    <property type="entry name" value="Jelly Rolls"/>
    <property type="match status" value="1"/>
</dbReference>
<gene>
    <name evidence="5" type="ORF">KTH89_07760</name>
</gene>
<dbReference type="PROSITE" id="PS51063">
    <property type="entry name" value="HTH_CRP_2"/>
    <property type="match status" value="1"/>
</dbReference>
<dbReference type="InterPro" id="IPR012318">
    <property type="entry name" value="HTH_CRP"/>
</dbReference>
<evidence type="ECO:0000313" key="5">
    <source>
        <dbReference type="EMBL" id="MBU9736428.1"/>
    </source>
</evidence>
<keyword evidence="2" id="KW-0238">DNA-binding</keyword>
<evidence type="ECO:0000313" key="6">
    <source>
        <dbReference type="Proteomes" id="UP000712157"/>
    </source>
</evidence>
<sequence length="226" mass="26654">MFEKTNIEKLYKYGMKVQVKKDTYLYNANSGTNEHSAFLLEDGLCALQSLTRDGEEKIYLYFDSKRIIGFAQIMRRMLFQSEEGAQYKTYSIVAKTDCTLYRISDIDFFRLVKEDQEFNLFLLRILTKNYLDILDRYHQIQEESAAVRLCRLILEFSVDKQGKKILPKYFNYIELSKYLGIHPVTVSRIMGKLKQYGFISKDGHSVVLENEKQLRDFIESGQDVEY</sequence>
<dbReference type="SUPFAM" id="SSF51206">
    <property type="entry name" value="cAMP-binding domain-like"/>
    <property type="match status" value="1"/>
</dbReference>
<organism evidence="5 6">
    <name type="scientific">Diplocloster agilis</name>
    <dbReference type="NCBI Taxonomy" id="2850323"/>
    <lineage>
        <taxon>Bacteria</taxon>
        <taxon>Bacillati</taxon>
        <taxon>Bacillota</taxon>
        <taxon>Clostridia</taxon>
        <taxon>Lachnospirales</taxon>
        <taxon>Lachnospiraceae</taxon>
        <taxon>Diplocloster</taxon>
    </lineage>
</organism>
<keyword evidence="3" id="KW-0804">Transcription</keyword>